<dbReference type="PANTHER" id="PTHR44943:SF8">
    <property type="entry name" value="TPR REPEAT-CONTAINING PROTEIN MJ0263"/>
    <property type="match status" value="1"/>
</dbReference>
<keyword evidence="2 3" id="KW-0802">TPR repeat</keyword>
<keyword evidence="1" id="KW-0677">Repeat</keyword>
<keyword evidence="5" id="KW-1185">Reference proteome</keyword>
<evidence type="ECO:0000256" key="1">
    <source>
        <dbReference type="ARBA" id="ARBA00022737"/>
    </source>
</evidence>
<dbReference type="Gene3D" id="1.25.40.10">
    <property type="entry name" value="Tetratricopeptide repeat domain"/>
    <property type="match status" value="2"/>
</dbReference>
<dbReference type="PROSITE" id="PS50005">
    <property type="entry name" value="TPR"/>
    <property type="match status" value="1"/>
</dbReference>
<feature type="repeat" description="TPR" evidence="3">
    <location>
        <begin position="167"/>
        <end position="200"/>
    </location>
</feature>
<dbReference type="AlphaFoldDB" id="A0A5J4KNA0"/>
<dbReference type="InterPro" id="IPR019734">
    <property type="entry name" value="TPR_rpt"/>
</dbReference>
<dbReference type="PANTHER" id="PTHR44943">
    <property type="entry name" value="CELLULOSE SYNTHASE OPERON PROTEIN C"/>
    <property type="match status" value="1"/>
</dbReference>
<dbReference type="SMART" id="SM00028">
    <property type="entry name" value="TPR"/>
    <property type="match status" value="7"/>
</dbReference>
<sequence length="355" mass="40231">MASLTAQNARIAANNIEYEVEEDEPLDSAVVEQMRQKAQEYLKEKNWAQATQMFGDLLAEDHQDVSALLGLAIISDSMNRFETLYEIALDILDIEPNSAIGLAYKARALQKLDRLSAATIANDQALLLNTNLGLAWMNRSGLQLLQGKFPEALRSARRAVELSDEDARAWANYGVSLFNFNRQAEALEAFDRSLERDPQQLFALQMKAEILGRIGRMREVIPIVRQALTLSPQDVKILTLGIQAFRALEMYEELKALSHQLVQVQPNDPFAWENFTRSLRGLGQFAEANEAIDHLVAMDASNVRILTMKADSLFRLGRYREAIVSADRAKRLSPDYAPARRIYEKSLRLMYQRKK</sequence>
<organism evidence="4 5">
    <name type="scientific">Dictyobacter vulcani</name>
    <dbReference type="NCBI Taxonomy" id="2607529"/>
    <lineage>
        <taxon>Bacteria</taxon>
        <taxon>Bacillati</taxon>
        <taxon>Chloroflexota</taxon>
        <taxon>Ktedonobacteria</taxon>
        <taxon>Ktedonobacterales</taxon>
        <taxon>Dictyobacteraceae</taxon>
        <taxon>Dictyobacter</taxon>
    </lineage>
</organism>
<dbReference type="Pfam" id="PF13432">
    <property type="entry name" value="TPR_16"/>
    <property type="match status" value="2"/>
</dbReference>
<reference evidence="4 5" key="1">
    <citation type="submission" date="2019-10" db="EMBL/GenBank/DDBJ databases">
        <title>Dictyobacter vulcani sp. nov., within the class Ktedonobacteria, isolated from soil of volcanic Mt. Zao.</title>
        <authorList>
            <person name="Zheng Y."/>
            <person name="Wang C.M."/>
            <person name="Sakai Y."/>
            <person name="Abe K."/>
            <person name="Yokota A."/>
            <person name="Yabe S."/>
        </authorList>
    </citation>
    <scope>NUCLEOTIDE SEQUENCE [LARGE SCALE GENOMIC DNA]</scope>
    <source>
        <strain evidence="4 5">W12</strain>
    </source>
</reference>
<proteinExistence type="predicted"/>
<dbReference type="InterPro" id="IPR011990">
    <property type="entry name" value="TPR-like_helical_dom_sf"/>
</dbReference>
<gene>
    <name evidence="4" type="ORF">KDW_28140</name>
</gene>
<dbReference type="SUPFAM" id="SSF48452">
    <property type="entry name" value="TPR-like"/>
    <property type="match status" value="2"/>
</dbReference>
<evidence type="ECO:0000256" key="3">
    <source>
        <dbReference type="PROSITE-ProRule" id="PRU00339"/>
    </source>
</evidence>
<comment type="caution">
    <text evidence="4">The sequence shown here is derived from an EMBL/GenBank/DDBJ whole genome shotgun (WGS) entry which is preliminary data.</text>
</comment>
<evidence type="ECO:0000313" key="5">
    <source>
        <dbReference type="Proteomes" id="UP000326912"/>
    </source>
</evidence>
<evidence type="ECO:0000313" key="4">
    <source>
        <dbReference type="EMBL" id="GER88652.1"/>
    </source>
</evidence>
<accession>A0A5J4KNA0</accession>
<dbReference type="InterPro" id="IPR051685">
    <property type="entry name" value="Ycf3/AcsC/BcsC/TPR_MFPF"/>
</dbReference>
<protein>
    <submittedName>
        <fullName evidence="4">Uncharacterized protein</fullName>
    </submittedName>
</protein>
<dbReference type="EMBL" id="BKZW01000001">
    <property type="protein sequence ID" value="GER88652.1"/>
    <property type="molecule type" value="Genomic_DNA"/>
</dbReference>
<evidence type="ECO:0000256" key="2">
    <source>
        <dbReference type="ARBA" id="ARBA00022803"/>
    </source>
</evidence>
<name>A0A5J4KNA0_9CHLR</name>
<dbReference type="Proteomes" id="UP000326912">
    <property type="component" value="Unassembled WGS sequence"/>
</dbReference>
<dbReference type="RefSeq" id="WP_151756529.1">
    <property type="nucleotide sequence ID" value="NZ_BKZW01000001.1"/>
</dbReference>